<accession>A0A318GZ15</accession>
<organism evidence="4 5">
    <name type="scientific">Sphaerotilus hippei</name>
    <dbReference type="NCBI Taxonomy" id="744406"/>
    <lineage>
        <taxon>Bacteria</taxon>
        <taxon>Pseudomonadati</taxon>
        <taxon>Pseudomonadota</taxon>
        <taxon>Betaproteobacteria</taxon>
        <taxon>Burkholderiales</taxon>
        <taxon>Sphaerotilaceae</taxon>
        <taxon>Sphaerotilus</taxon>
    </lineage>
</organism>
<comment type="caution">
    <text evidence="4">The sequence shown here is derived from an EMBL/GenBank/DDBJ whole genome shotgun (WGS) entry which is preliminary data.</text>
</comment>
<dbReference type="InterPro" id="IPR005659">
    <property type="entry name" value="Chemorcpt_Glu_NH3ase_CheD"/>
</dbReference>
<dbReference type="GO" id="GO:0006935">
    <property type="term" value="P:chemotaxis"/>
    <property type="evidence" value="ECO:0007669"/>
    <property type="project" value="UniProtKB-UniRule"/>
</dbReference>
<gene>
    <name evidence="3" type="primary">cheD</name>
    <name evidence="4" type="ORF">C7444_10976</name>
</gene>
<sequence length="167" mass="18826">MDDLGRMRGRPGEHLNLFAGQFFFGREPSTVRTLLGSCVAVVLWHPQRRLGGMCHFLLPQRQRPAGQARDARYGDEALAMMVEALRQSGTDPRDYEAHLYGGADTMPDQTDLRLNIGERNIERGWSLIDHYGFTLQAIDVGDRVPRQVRLDLGTGEVEMRRCQGSTV</sequence>
<evidence type="ECO:0000313" key="4">
    <source>
        <dbReference type="EMBL" id="PXW95507.1"/>
    </source>
</evidence>
<dbReference type="EC" id="3.5.1.44" evidence="3"/>
<keyword evidence="2 3" id="KW-0378">Hydrolase</keyword>
<dbReference type="CDD" id="cd16352">
    <property type="entry name" value="CheD"/>
    <property type="match status" value="1"/>
</dbReference>
<dbReference type="PANTHER" id="PTHR35147">
    <property type="entry name" value="CHEMORECEPTOR GLUTAMINE DEAMIDASE CHED-RELATED"/>
    <property type="match status" value="1"/>
</dbReference>
<dbReference type="RefSeq" id="WP_245909517.1">
    <property type="nucleotide sequence ID" value="NZ_QJJS01000009.1"/>
</dbReference>
<dbReference type="EMBL" id="QJJS01000009">
    <property type="protein sequence ID" value="PXW95507.1"/>
    <property type="molecule type" value="Genomic_DNA"/>
</dbReference>
<dbReference type="InterPro" id="IPR038592">
    <property type="entry name" value="CheD-like_sf"/>
</dbReference>
<dbReference type="InterPro" id="IPR011324">
    <property type="entry name" value="Cytotoxic_necrot_fac-like_cat"/>
</dbReference>
<evidence type="ECO:0000256" key="1">
    <source>
        <dbReference type="ARBA" id="ARBA00022500"/>
    </source>
</evidence>
<name>A0A318GZ15_9BURK</name>
<keyword evidence="1 3" id="KW-0145">Chemotaxis</keyword>
<dbReference type="HAMAP" id="MF_01440">
    <property type="entry name" value="CheD"/>
    <property type="match status" value="1"/>
</dbReference>
<dbReference type="AlphaFoldDB" id="A0A318GZ15"/>
<dbReference type="SUPFAM" id="SSF64438">
    <property type="entry name" value="CNF1/YfiH-like putative cysteine hydrolases"/>
    <property type="match status" value="1"/>
</dbReference>
<evidence type="ECO:0000313" key="5">
    <source>
        <dbReference type="Proteomes" id="UP000247811"/>
    </source>
</evidence>
<dbReference type="Gene3D" id="3.30.1330.200">
    <property type="match status" value="1"/>
</dbReference>
<dbReference type="GO" id="GO:0050568">
    <property type="term" value="F:protein-glutamine glutaminase activity"/>
    <property type="evidence" value="ECO:0007669"/>
    <property type="project" value="UniProtKB-UniRule"/>
</dbReference>
<dbReference type="Proteomes" id="UP000247811">
    <property type="component" value="Unassembled WGS sequence"/>
</dbReference>
<keyword evidence="5" id="KW-1185">Reference proteome</keyword>
<comment type="function">
    <text evidence="3">Probably deamidates glutamine residues to glutamate on methyl-accepting chemotaxis receptors (MCPs), playing an important role in chemotaxis.</text>
</comment>
<evidence type="ECO:0000256" key="2">
    <source>
        <dbReference type="ARBA" id="ARBA00022801"/>
    </source>
</evidence>
<comment type="catalytic activity">
    <reaction evidence="3">
        <text>L-glutaminyl-[protein] + H2O = L-glutamyl-[protein] + NH4(+)</text>
        <dbReference type="Rhea" id="RHEA:16441"/>
        <dbReference type="Rhea" id="RHEA-COMP:10207"/>
        <dbReference type="Rhea" id="RHEA-COMP:10208"/>
        <dbReference type="ChEBI" id="CHEBI:15377"/>
        <dbReference type="ChEBI" id="CHEBI:28938"/>
        <dbReference type="ChEBI" id="CHEBI:29973"/>
        <dbReference type="ChEBI" id="CHEBI:30011"/>
        <dbReference type="EC" id="3.5.1.44"/>
    </reaction>
</comment>
<reference evidence="4 5" key="1">
    <citation type="submission" date="2018-05" db="EMBL/GenBank/DDBJ databases">
        <title>Genomic Encyclopedia of Type Strains, Phase IV (KMG-IV): sequencing the most valuable type-strain genomes for metagenomic binning, comparative biology and taxonomic classification.</title>
        <authorList>
            <person name="Goeker M."/>
        </authorList>
    </citation>
    <scope>NUCLEOTIDE SEQUENCE [LARGE SCALE GENOMIC DNA]</scope>
    <source>
        <strain evidence="4 5">DSM 566</strain>
    </source>
</reference>
<evidence type="ECO:0000256" key="3">
    <source>
        <dbReference type="HAMAP-Rule" id="MF_01440"/>
    </source>
</evidence>
<protein>
    <recommendedName>
        <fullName evidence="3">Probable chemoreceptor glutamine deamidase CheD</fullName>
        <ecNumber evidence="3">3.5.1.44</ecNumber>
    </recommendedName>
</protein>
<dbReference type="Pfam" id="PF03975">
    <property type="entry name" value="CheD"/>
    <property type="match status" value="1"/>
</dbReference>
<proteinExistence type="inferred from homology"/>
<comment type="similarity">
    <text evidence="3">Belongs to the CheD family.</text>
</comment>
<dbReference type="PANTHER" id="PTHR35147:SF3">
    <property type="entry name" value="CHEMORECEPTOR GLUTAMINE DEAMIDASE CHED 1-RELATED"/>
    <property type="match status" value="1"/>
</dbReference>